<accession>A0ABU1WEU7</accession>
<evidence type="ECO:0000313" key="2">
    <source>
        <dbReference type="Proteomes" id="UP001251524"/>
    </source>
</evidence>
<dbReference type="RefSeq" id="WP_310064334.1">
    <property type="nucleotide sequence ID" value="NZ_JAVDVY010000003.1"/>
</dbReference>
<protein>
    <submittedName>
        <fullName evidence="1">Uncharacterized protein YbaR (Trm112 family)</fullName>
    </submittedName>
</protein>
<reference evidence="1 2" key="1">
    <citation type="submission" date="2023-07" db="EMBL/GenBank/DDBJ databases">
        <title>Sorghum-associated microbial communities from plants grown in Nebraska, USA.</title>
        <authorList>
            <person name="Schachtman D."/>
        </authorList>
    </citation>
    <scope>NUCLEOTIDE SEQUENCE [LARGE SCALE GENOMIC DNA]</scope>
    <source>
        <strain evidence="1 2">BE198</strain>
    </source>
</reference>
<keyword evidence="2" id="KW-1185">Reference proteome</keyword>
<comment type="caution">
    <text evidence="1">The sequence shown here is derived from an EMBL/GenBank/DDBJ whole genome shotgun (WGS) entry which is preliminary data.</text>
</comment>
<dbReference type="EMBL" id="JAVDVY010000003">
    <property type="protein sequence ID" value="MDR7136124.1"/>
    <property type="molecule type" value="Genomic_DNA"/>
</dbReference>
<name>A0ABU1WEU7_9GAMM</name>
<gene>
    <name evidence="1" type="ORF">J2X06_003342</name>
</gene>
<proteinExistence type="predicted"/>
<evidence type="ECO:0000313" key="1">
    <source>
        <dbReference type="EMBL" id="MDR7136124.1"/>
    </source>
</evidence>
<organism evidence="1 2">
    <name type="scientific">Lysobacter niastensis</name>
    <dbReference type="NCBI Taxonomy" id="380629"/>
    <lineage>
        <taxon>Bacteria</taxon>
        <taxon>Pseudomonadati</taxon>
        <taxon>Pseudomonadota</taxon>
        <taxon>Gammaproteobacteria</taxon>
        <taxon>Lysobacterales</taxon>
        <taxon>Lysobacteraceae</taxon>
        <taxon>Lysobacter</taxon>
    </lineage>
</organism>
<dbReference type="Proteomes" id="UP001251524">
    <property type="component" value="Unassembled WGS sequence"/>
</dbReference>
<sequence length="123" mass="13252">MSTPRPGTPGATRTCPHCKTTILESSTVCPACKHHLRFDPAAEAASRQRSVPLRVEGTITPPDSDTALEYAMVLTIVDDNGRELERQVVGVGALYAGDKRTFTLSVEAVEIKGIRAPRGRGKH</sequence>